<dbReference type="EC" id="4.1.1.17" evidence="7"/>
<dbReference type="AlphaFoldDB" id="A0A4V4NFR3"/>
<name>A0A4V4NFR3_9ASCO</name>
<dbReference type="Pfam" id="PF02784">
    <property type="entry name" value="Orn_Arg_deC_N"/>
    <property type="match status" value="1"/>
</dbReference>
<dbReference type="CDD" id="cd00622">
    <property type="entry name" value="PLPDE_III_ODC"/>
    <property type="match status" value="1"/>
</dbReference>
<evidence type="ECO:0000259" key="11">
    <source>
        <dbReference type="Pfam" id="PF02784"/>
    </source>
</evidence>
<dbReference type="Proteomes" id="UP000307173">
    <property type="component" value="Unassembled WGS sequence"/>
</dbReference>
<evidence type="ECO:0000256" key="7">
    <source>
        <dbReference type="ARBA" id="ARBA00034138"/>
    </source>
</evidence>
<keyword evidence="5" id="KW-0456">Lyase</keyword>
<accession>A0A4V4NFR3</accession>
<keyword evidence="4 10" id="KW-0663">Pyridoxal phosphate</keyword>
<feature type="modified residue" description="N6-(pyridoxal phosphate)lysine" evidence="10">
    <location>
        <position position="95"/>
    </location>
</feature>
<evidence type="ECO:0000256" key="1">
    <source>
        <dbReference type="ARBA" id="ARBA00001933"/>
    </source>
</evidence>
<evidence type="ECO:0000256" key="6">
    <source>
        <dbReference type="ARBA" id="ARBA00034115"/>
    </source>
</evidence>
<dbReference type="PROSITE" id="PS00878">
    <property type="entry name" value="ODR_DC_2_1"/>
    <property type="match status" value="1"/>
</dbReference>
<sequence>MSNFLESVVLNSNTTNQTINSYPLSPSSSRDNLTAGITVKDAIYRKLQSINYMTVQSDYRAEFPPFFICDIGEFKRQLNLWKKYLPFVKPYFAVKCNPNPEFVKHLVKNGNVGFDCASLDEIRTVIEAHNNLGQMADTTNIIYANPIKPISHLKYASSANVTLTTVDSIEEVNKISRHTETMEVLIRITTDDATATCPLSVKFGADLEYSAKIVDRCIDLGVRVRGVAFHCGSGFNDLSTLMKAVTDTKNIWDYINEKQGFKCDTLDVGGGFSKETFEGPARVLNQQLMHYFGSEIESRKIKVISELGRFLTASCFTLVTNVIGTRNEIDSNKVRVYLNDGLYGNLNCIIYDHQDVDPKPVTSFGKFVFEENREALNDRIYSLWGPTCDGLDCIKKNHNLPYHIQCGDWIAFKNCGAYTTAAATTFNGFTNDFDYTFIDTESETT</sequence>
<comment type="similarity">
    <text evidence="2">Belongs to the Orn/Lys/Arg decarboxylase class-II family.</text>
</comment>
<dbReference type="InterPro" id="IPR000183">
    <property type="entry name" value="Orn/DAP/Arg_de-COase"/>
</dbReference>
<dbReference type="STRING" id="52247.A0A4V4NFR3"/>
<dbReference type="FunFam" id="3.20.20.10:FF:000008">
    <property type="entry name" value="Ornithine decarboxylase"/>
    <property type="match status" value="1"/>
</dbReference>
<comment type="caution">
    <text evidence="12">The sequence shown here is derived from an EMBL/GenBank/DDBJ whole genome shotgun (WGS) entry which is preliminary data.</text>
</comment>
<comment type="catalytic activity">
    <reaction evidence="9">
        <text>L-ornithine + H(+) = putrescine + CO2</text>
        <dbReference type="Rhea" id="RHEA:22964"/>
        <dbReference type="ChEBI" id="CHEBI:15378"/>
        <dbReference type="ChEBI" id="CHEBI:16526"/>
        <dbReference type="ChEBI" id="CHEBI:46911"/>
        <dbReference type="ChEBI" id="CHEBI:326268"/>
        <dbReference type="EC" id="4.1.1.17"/>
    </reaction>
</comment>
<dbReference type="InterPro" id="IPR022644">
    <property type="entry name" value="De-COase2_N"/>
</dbReference>
<gene>
    <name evidence="12" type="ORF">CANINC_002393</name>
</gene>
<dbReference type="InterPro" id="IPR009006">
    <property type="entry name" value="Ala_racemase/Decarboxylase_C"/>
</dbReference>
<reference evidence="12 13" key="1">
    <citation type="journal article" date="2019" name="Front. Genet.">
        <title>Whole-Genome Sequencing of the Opportunistic Yeast Pathogen Candida inconspicua Uncovers Its Hybrid Origin.</title>
        <authorList>
            <person name="Mixao V."/>
            <person name="Hansen A.P."/>
            <person name="Saus E."/>
            <person name="Boekhout T."/>
            <person name="Lass-Florl C."/>
            <person name="Gabaldon T."/>
        </authorList>
    </citation>
    <scope>NUCLEOTIDE SEQUENCE [LARGE SCALE GENOMIC DNA]</scope>
    <source>
        <strain evidence="12 13">CBS 180</strain>
    </source>
</reference>
<evidence type="ECO:0000256" key="5">
    <source>
        <dbReference type="ARBA" id="ARBA00023239"/>
    </source>
</evidence>
<evidence type="ECO:0000313" key="13">
    <source>
        <dbReference type="Proteomes" id="UP000307173"/>
    </source>
</evidence>
<dbReference type="InterPro" id="IPR022653">
    <property type="entry name" value="De-COase2_pyr-phos_BS"/>
</dbReference>
<dbReference type="SUPFAM" id="SSF51419">
    <property type="entry name" value="PLP-binding barrel"/>
    <property type="match status" value="1"/>
</dbReference>
<comment type="subunit">
    <text evidence="8">Homodimer. Only the dimer is catalytically active, as the active sites are constructed of residues from both monomers.</text>
</comment>
<dbReference type="EMBL" id="SELW01000384">
    <property type="protein sequence ID" value="TID28637.1"/>
    <property type="molecule type" value="Genomic_DNA"/>
</dbReference>
<evidence type="ECO:0000256" key="4">
    <source>
        <dbReference type="ARBA" id="ARBA00022898"/>
    </source>
</evidence>
<dbReference type="InterPro" id="IPR002433">
    <property type="entry name" value="Orn_de-COase"/>
</dbReference>
<dbReference type="GO" id="GO:0005737">
    <property type="term" value="C:cytoplasm"/>
    <property type="evidence" value="ECO:0007669"/>
    <property type="project" value="TreeGrafter"/>
</dbReference>
<feature type="domain" description="Orn/DAP/Arg decarboxylase 2 N-terminal" evidence="11">
    <location>
        <begin position="72"/>
        <end position="313"/>
    </location>
</feature>
<evidence type="ECO:0000256" key="2">
    <source>
        <dbReference type="ARBA" id="ARBA00008872"/>
    </source>
</evidence>
<dbReference type="PANTHER" id="PTHR11482:SF6">
    <property type="entry name" value="ORNITHINE DECARBOXYLASE 1-RELATED"/>
    <property type="match status" value="1"/>
</dbReference>
<dbReference type="PRINTS" id="PR01179">
    <property type="entry name" value="ODADCRBXLASE"/>
</dbReference>
<evidence type="ECO:0000256" key="9">
    <source>
        <dbReference type="ARBA" id="ARBA00049127"/>
    </source>
</evidence>
<dbReference type="GO" id="GO:0004586">
    <property type="term" value="F:ornithine decarboxylase activity"/>
    <property type="evidence" value="ECO:0007669"/>
    <property type="project" value="UniProtKB-EC"/>
</dbReference>
<keyword evidence="13" id="KW-1185">Reference proteome</keyword>
<protein>
    <recommendedName>
        <fullName evidence="7">ornithine decarboxylase</fullName>
        <ecNumber evidence="7">4.1.1.17</ecNumber>
    </recommendedName>
</protein>
<evidence type="ECO:0000313" key="12">
    <source>
        <dbReference type="EMBL" id="TID28637.1"/>
    </source>
</evidence>
<dbReference type="OrthoDB" id="5034579at2759"/>
<evidence type="ECO:0000256" key="10">
    <source>
        <dbReference type="PIRSR" id="PIRSR600183-50"/>
    </source>
</evidence>
<dbReference type="Gene3D" id="2.40.37.10">
    <property type="entry name" value="Lyase, Ornithine Decarboxylase, Chain A, domain 1"/>
    <property type="match status" value="1"/>
</dbReference>
<feature type="active site" description="Proton donor" evidence="10">
    <location>
        <position position="388"/>
    </location>
</feature>
<comment type="pathway">
    <text evidence="6">Amine and polyamine biosynthesis; putrescine biosynthesis via L-ornithine pathway; putrescine from L-ornithine: step 1/1.</text>
</comment>
<dbReference type="InterPro" id="IPR029066">
    <property type="entry name" value="PLP-binding_barrel"/>
</dbReference>
<dbReference type="PANTHER" id="PTHR11482">
    <property type="entry name" value="ARGININE/DIAMINOPIMELATE/ORNITHINE DECARBOXYLASE"/>
    <property type="match status" value="1"/>
</dbReference>
<dbReference type="SUPFAM" id="SSF50621">
    <property type="entry name" value="Alanine racemase C-terminal domain-like"/>
    <property type="match status" value="1"/>
</dbReference>
<organism evidence="12 13">
    <name type="scientific">Pichia inconspicua</name>
    <dbReference type="NCBI Taxonomy" id="52247"/>
    <lineage>
        <taxon>Eukaryota</taxon>
        <taxon>Fungi</taxon>
        <taxon>Dikarya</taxon>
        <taxon>Ascomycota</taxon>
        <taxon>Saccharomycotina</taxon>
        <taxon>Pichiomycetes</taxon>
        <taxon>Pichiales</taxon>
        <taxon>Pichiaceae</taxon>
        <taxon>Pichia</taxon>
    </lineage>
</organism>
<proteinExistence type="inferred from homology"/>
<evidence type="ECO:0000256" key="8">
    <source>
        <dbReference type="ARBA" id="ARBA00046672"/>
    </source>
</evidence>
<comment type="cofactor">
    <cofactor evidence="1 10">
        <name>pyridoxal 5'-phosphate</name>
        <dbReference type="ChEBI" id="CHEBI:597326"/>
    </cofactor>
</comment>
<evidence type="ECO:0000256" key="3">
    <source>
        <dbReference type="ARBA" id="ARBA00022793"/>
    </source>
</evidence>
<dbReference type="PRINTS" id="PR01182">
    <property type="entry name" value="ORNDCRBXLASE"/>
</dbReference>
<keyword evidence="3" id="KW-0210">Decarboxylase</keyword>
<dbReference type="Gene3D" id="3.20.20.10">
    <property type="entry name" value="Alanine racemase"/>
    <property type="match status" value="1"/>
</dbReference>
<dbReference type="GO" id="GO:0033387">
    <property type="term" value="P:putrescine biosynthetic process from arginine, via ornithine"/>
    <property type="evidence" value="ECO:0007669"/>
    <property type="project" value="TreeGrafter"/>
</dbReference>